<evidence type="ECO:0000313" key="1">
    <source>
        <dbReference type="EMBL" id="KAJ2972084.1"/>
    </source>
</evidence>
<gene>
    <name evidence="1" type="ORF">NQ176_g7358</name>
</gene>
<reference evidence="1" key="1">
    <citation type="submission" date="2022-08" db="EMBL/GenBank/DDBJ databases">
        <title>Genome Sequence of Lecanicillium fungicola.</title>
        <authorList>
            <person name="Buettner E."/>
        </authorList>
    </citation>
    <scope>NUCLEOTIDE SEQUENCE</scope>
    <source>
        <strain evidence="1">Babe33</strain>
    </source>
</reference>
<proteinExistence type="predicted"/>
<name>A0ACC1N0V5_9HYPO</name>
<comment type="caution">
    <text evidence="1">The sequence shown here is derived from an EMBL/GenBank/DDBJ whole genome shotgun (WGS) entry which is preliminary data.</text>
</comment>
<evidence type="ECO:0000313" key="2">
    <source>
        <dbReference type="Proteomes" id="UP001143910"/>
    </source>
</evidence>
<keyword evidence="2" id="KW-1185">Reference proteome</keyword>
<sequence>MKASLLFIIATAASSQAAIIRMYPRLNCQGDYQERNIWDNTCAPTDEFWSYTVVFGGGSGQYLRAYCPHNCGNWDVNSCKNAQSLNVCYNAVSSCGSSHAIGSSLFEC</sequence>
<organism evidence="1 2">
    <name type="scientific">Zarea fungicola</name>
    <dbReference type="NCBI Taxonomy" id="93591"/>
    <lineage>
        <taxon>Eukaryota</taxon>
        <taxon>Fungi</taxon>
        <taxon>Dikarya</taxon>
        <taxon>Ascomycota</taxon>
        <taxon>Pezizomycotina</taxon>
        <taxon>Sordariomycetes</taxon>
        <taxon>Hypocreomycetidae</taxon>
        <taxon>Hypocreales</taxon>
        <taxon>Cordycipitaceae</taxon>
        <taxon>Zarea</taxon>
    </lineage>
</organism>
<dbReference type="EMBL" id="JANJQO010001218">
    <property type="protein sequence ID" value="KAJ2972084.1"/>
    <property type="molecule type" value="Genomic_DNA"/>
</dbReference>
<protein>
    <submittedName>
        <fullName evidence="1">Uncharacterized protein</fullName>
    </submittedName>
</protein>
<dbReference type="Proteomes" id="UP001143910">
    <property type="component" value="Unassembled WGS sequence"/>
</dbReference>
<accession>A0ACC1N0V5</accession>